<feature type="compositionally biased region" description="Acidic residues" evidence="1">
    <location>
        <begin position="287"/>
        <end position="301"/>
    </location>
</feature>
<reference evidence="3" key="1">
    <citation type="submission" date="2018-11" db="EMBL/GenBank/DDBJ databases">
        <authorList>
            <person name="Wang Z."/>
            <person name="Wang Y."/>
        </authorList>
    </citation>
    <scope>NUCLEOTIDE SEQUENCE</scope>
</reference>
<proteinExistence type="evidence at transcript level"/>
<keyword evidence="2" id="KW-0472">Membrane</keyword>
<protein>
    <submittedName>
        <fullName evidence="3">Uncharacterized protein</fullName>
    </submittedName>
</protein>
<dbReference type="PANTHER" id="PTHR33825:SF14">
    <property type="entry name" value="CHITINASE-LIKE PROTEIN"/>
    <property type="match status" value="1"/>
</dbReference>
<dbReference type="PANTHER" id="PTHR33825">
    <property type="entry name" value="CHITINASE-LIKE PROTEIN"/>
    <property type="match status" value="1"/>
</dbReference>
<keyword evidence="2" id="KW-1133">Transmembrane helix</keyword>
<organism evidence="3">
    <name type="scientific">Tamarix hispida</name>
    <dbReference type="NCBI Taxonomy" id="189793"/>
    <lineage>
        <taxon>Eukaryota</taxon>
        <taxon>Viridiplantae</taxon>
        <taxon>Streptophyta</taxon>
        <taxon>Embryophyta</taxon>
        <taxon>Tracheophyta</taxon>
        <taxon>Spermatophyta</taxon>
        <taxon>Magnoliopsida</taxon>
        <taxon>eudicotyledons</taxon>
        <taxon>Gunneridae</taxon>
        <taxon>Pentapetalae</taxon>
        <taxon>Caryophyllales</taxon>
        <taxon>Tamaricaceae</taxon>
        <taxon>Tamarix</taxon>
    </lineage>
</organism>
<sequence>MNALPQLFAAPTGCSSITPTPSLPVTRFIPLKRRIHHISHFDSSSNCSPFPLLKPITLSVGPQFTKSLRLSILCCSNNTRNASVNSDHTAVTNSVDERVYSNELDSRWNVEVVNPNVSSYILRLSGSKYSLSDQAFFLLAFIACTTSVAFAGFVAAAVPTLSAMTKAATSLAKLADTAREELPGTMAAIRLSGMEISDLTLELSDLSQEISDGVTKSTQIVQAAETGVRQIGTIAREHTVCINDSGEGKPSRHFSAAIYIGAAKKTSRAVGQATRSLMNFISREDIGSEDEDGSEEDGMEY</sequence>
<dbReference type="AlphaFoldDB" id="A0A4P8F9Q3"/>
<name>A0A4P8F9Q3_9CARY</name>
<dbReference type="EMBL" id="MK209707">
    <property type="protein sequence ID" value="QCO76348.1"/>
    <property type="molecule type" value="mRNA"/>
</dbReference>
<evidence type="ECO:0000256" key="1">
    <source>
        <dbReference type="SAM" id="MobiDB-lite"/>
    </source>
</evidence>
<keyword evidence="2" id="KW-0812">Transmembrane</keyword>
<feature type="region of interest" description="Disordered" evidence="1">
    <location>
        <begin position="282"/>
        <end position="301"/>
    </location>
</feature>
<evidence type="ECO:0000313" key="3">
    <source>
        <dbReference type="EMBL" id="QCO76348.1"/>
    </source>
</evidence>
<feature type="transmembrane region" description="Helical" evidence="2">
    <location>
        <begin position="135"/>
        <end position="158"/>
    </location>
</feature>
<evidence type="ECO:0000256" key="2">
    <source>
        <dbReference type="SAM" id="Phobius"/>
    </source>
</evidence>
<accession>A0A4P8F9Q3</accession>